<organism evidence="13 14">
    <name type="scientific">Anthostomella pinea</name>
    <dbReference type="NCBI Taxonomy" id="933095"/>
    <lineage>
        <taxon>Eukaryota</taxon>
        <taxon>Fungi</taxon>
        <taxon>Dikarya</taxon>
        <taxon>Ascomycota</taxon>
        <taxon>Pezizomycotina</taxon>
        <taxon>Sordariomycetes</taxon>
        <taxon>Xylariomycetidae</taxon>
        <taxon>Xylariales</taxon>
        <taxon>Xylariaceae</taxon>
        <taxon>Anthostomella</taxon>
    </lineage>
</organism>
<dbReference type="Gene3D" id="1.50.40.10">
    <property type="entry name" value="Mitochondrial carrier domain"/>
    <property type="match status" value="1"/>
</dbReference>
<keyword evidence="6" id="KW-0999">Mitochondrion inner membrane</keyword>
<dbReference type="GO" id="GO:0005315">
    <property type="term" value="F:phosphate transmembrane transporter activity"/>
    <property type="evidence" value="ECO:0007669"/>
    <property type="project" value="InterPro"/>
</dbReference>
<dbReference type="GO" id="GO:1990547">
    <property type="term" value="P:mitochondrial phosphate ion transmembrane transport"/>
    <property type="evidence" value="ECO:0007669"/>
    <property type="project" value="InterPro"/>
</dbReference>
<evidence type="ECO:0000256" key="1">
    <source>
        <dbReference type="ARBA" id="ARBA00004448"/>
    </source>
</evidence>
<keyword evidence="9 10" id="KW-0472">Membrane</keyword>
<gene>
    <name evidence="13" type="ORF">KHLLAP_LOCUS13523</name>
</gene>
<feature type="transmembrane region" description="Helical" evidence="12">
    <location>
        <begin position="12"/>
        <end position="30"/>
    </location>
</feature>
<evidence type="ECO:0000256" key="5">
    <source>
        <dbReference type="ARBA" id="ARBA00022737"/>
    </source>
</evidence>
<accession>A0AAI8YQ66</accession>
<dbReference type="InterPro" id="IPR023395">
    <property type="entry name" value="MCP_dom_sf"/>
</dbReference>
<evidence type="ECO:0000256" key="11">
    <source>
        <dbReference type="RuleBase" id="RU000488"/>
    </source>
</evidence>
<evidence type="ECO:0000256" key="9">
    <source>
        <dbReference type="ARBA" id="ARBA00023136"/>
    </source>
</evidence>
<dbReference type="PANTHER" id="PTHR45671:SF12">
    <property type="entry name" value="MITOCHONDRIAL PHOSPHATE CARRIER PROTEIN"/>
    <property type="match status" value="1"/>
</dbReference>
<dbReference type="Pfam" id="PF00153">
    <property type="entry name" value="Mito_carr"/>
    <property type="match status" value="3"/>
</dbReference>
<dbReference type="InterPro" id="IPR044677">
    <property type="entry name" value="SLC25A3/Pic2/Mir1-like"/>
</dbReference>
<dbReference type="SUPFAM" id="SSF103506">
    <property type="entry name" value="Mitochondrial carrier"/>
    <property type="match status" value="1"/>
</dbReference>
<evidence type="ECO:0000256" key="6">
    <source>
        <dbReference type="ARBA" id="ARBA00022792"/>
    </source>
</evidence>
<keyword evidence="4 10" id="KW-0812">Transmembrane</keyword>
<sequence>MIITRLISVTNFAVASSALGFQVFVLYPWHMQLDESFEELKKEHIRVLAAVKEVAKEVDPESRKGMTDSILGRLGLTSNSVRRLFWSGQPNAVASAFTTSNAVDSFEEDLPVASDPVKPVMKVPLALPKPRMGVSEVARYAFSGAICCSFTHAILTPVDVVKTRVQLEPAKYNRGLAGGMRQIIAGDGAAALLTGLGPTVTGYFLQGAFKFGGYEYFKRQANDWLGPEAAAANRNAVYLASSASAEFLGDILLCPFEAARIRLVSQPTFAPSMLSTLGKMTRQEGFAGLYSGFMPIVLKQVPYTMATFVVYEKASEVAYTWINKATASNAVLSGVNLGCGLVAGMAAAIVSQPADTVLSKINKEKGRPGEGIAKRIVAIVAQLGFRGSYTSIGPRLVMVGGMTAVQFGIYGHIQRALGATSSAPAVEDAGIAGAVDAAE</sequence>
<name>A0AAI8YQ66_9PEZI</name>
<evidence type="ECO:0000256" key="12">
    <source>
        <dbReference type="SAM" id="Phobius"/>
    </source>
</evidence>
<feature type="repeat" description="Solcar" evidence="10">
    <location>
        <begin position="328"/>
        <end position="416"/>
    </location>
</feature>
<dbReference type="Proteomes" id="UP001295740">
    <property type="component" value="Unassembled WGS sequence"/>
</dbReference>
<keyword evidence="3 11" id="KW-0813">Transport</keyword>
<evidence type="ECO:0000256" key="8">
    <source>
        <dbReference type="ARBA" id="ARBA00023128"/>
    </source>
</evidence>
<evidence type="ECO:0000256" key="10">
    <source>
        <dbReference type="PROSITE-ProRule" id="PRU00282"/>
    </source>
</evidence>
<dbReference type="PANTHER" id="PTHR45671">
    <property type="entry name" value="SOLUTE CARRIER FAMILY 25 (MITOCHONDRIAL CARRIER PHOSPHATE CARRIER), MEMBER 3, LIKE-RELATED-RELATED"/>
    <property type="match status" value="1"/>
</dbReference>
<comment type="subcellular location">
    <subcellularLocation>
        <location evidence="1">Mitochondrion inner membrane</location>
        <topology evidence="1">Multi-pass membrane protein</topology>
    </subcellularLocation>
</comment>
<comment type="similarity">
    <text evidence="2 11">Belongs to the mitochondrial carrier (TC 2.A.29) family.</text>
</comment>
<evidence type="ECO:0000313" key="14">
    <source>
        <dbReference type="Proteomes" id="UP001295740"/>
    </source>
</evidence>
<keyword evidence="7 12" id="KW-1133">Transmembrane helix</keyword>
<dbReference type="GO" id="GO:0005743">
    <property type="term" value="C:mitochondrial inner membrane"/>
    <property type="evidence" value="ECO:0007669"/>
    <property type="project" value="UniProtKB-SubCell"/>
</dbReference>
<keyword evidence="8" id="KW-0496">Mitochondrion</keyword>
<evidence type="ECO:0000256" key="2">
    <source>
        <dbReference type="ARBA" id="ARBA00006375"/>
    </source>
</evidence>
<dbReference type="InterPro" id="IPR002067">
    <property type="entry name" value="MCP"/>
</dbReference>
<dbReference type="EMBL" id="CAUWAG010000020">
    <property type="protein sequence ID" value="CAJ2513055.1"/>
    <property type="molecule type" value="Genomic_DNA"/>
</dbReference>
<evidence type="ECO:0000256" key="4">
    <source>
        <dbReference type="ARBA" id="ARBA00022692"/>
    </source>
</evidence>
<dbReference type="FunFam" id="1.50.40.10:FF:000024">
    <property type="entry name" value="MIR1p Mitochondrial phosphate carrier"/>
    <property type="match status" value="1"/>
</dbReference>
<evidence type="ECO:0000256" key="3">
    <source>
        <dbReference type="ARBA" id="ARBA00022448"/>
    </source>
</evidence>
<protein>
    <submittedName>
        <fullName evidence="13">Uu.00g011740.m01.CDS01</fullName>
    </submittedName>
</protein>
<reference evidence="13" key="1">
    <citation type="submission" date="2023-10" db="EMBL/GenBank/DDBJ databases">
        <authorList>
            <person name="Hackl T."/>
        </authorList>
    </citation>
    <scope>NUCLEOTIDE SEQUENCE</scope>
</reference>
<feature type="repeat" description="Solcar" evidence="10">
    <location>
        <begin position="233"/>
        <end position="317"/>
    </location>
</feature>
<dbReference type="InterPro" id="IPR018108">
    <property type="entry name" value="MCP_transmembrane"/>
</dbReference>
<feature type="repeat" description="Solcar" evidence="10">
    <location>
        <begin position="135"/>
        <end position="220"/>
    </location>
</feature>
<dbReference type="AlphaFoldDB" id="A0AAI8YQ66"/>
<dbReference type="PRINTS" id="PR00926">
    <property type="entry name" value="MITOCARRIER"/>
</dbReference>
<proteinExistence type="inferred from homology"/>
<evidence type="ECO:0000313" key="13">
    <source>
        <dbReference type="EMBL" id="CAJ2513055.1"/>
    </source>
</evidence>
<evidence type="ECO:0000256" key="7">
    <source>
        <dbReference type="ARBA" id="ARBA00022989"/>
    </source>
</evidence>
<dbReference type="PROSITE" id="PS50920">
    <property type="entry name" value="SOLCAR"/>
    <property type="match status" value="3"/>
</dbReference>
<keyword evidence="14" id="KW-1185">Reference proteome</keyword>
<comment type="caution">
    <text evidence="13">The sequence shown here is derived from an EMBL/GenBank/DDBJ whole genome shotgun (WGS) entry which is preliminary data.</text>
</comment>
<keyword evidence="5" id="KW-0677">Repeat</keyword>